<dbReference type="InterPro" id="IPR036286">
    <property type="entry name" value="LexA/Signal_pep-like_sf"/>
</dbReference>
<evidence type="ECO:0000256" key="4">
    <source>
        <dbReference type="ARBA" id="ARBA00019232"/>
    </source>
</evidence>
<proteinExistence type="inferred from homology"/>
<dbReference type="Proteomes" id="UP000545037">
    <property type="component" value="Unassembled WGS sequence"/>
</dbReference>
<comment type="caution">
    <text evidence="9">The sequence shown here is derived from an EMBL/GenBank/DDBJ whole genome shotgun (WGS) entry which is preliminary data.</text>
</comment>
<feature type="active site" evidence="6">
    <location>
        <position position="51"/>
    </location>
</feature>
<dbReference type="AlphaFoldDB" id="A0A7W9CHL2"/>
<evidence type="ECO:0000259" key="8">
    <source>
        <dbReference type="Pfam" id="PF10502"/>
    </source>
</evidence>
<dbReference type="PANTHER" id="PTHR43390:SF1">
    <property type="entry name" value="CHLOROPLAST PROCESSING PEPTIDASE"/>
    <property type="match status" value="1"/>
</dbReference>
<dbReference type="GO" id="GO:0016020">
    <property type="term" value="C:membrane"/>
    <property type="evidence" value="ECO:0007669"/>
    <property type="project" value="UniProtKB-SubCell"/>
</dbReference>
<evidence type="ECO:0000256" key="5">
    <source>
        <dbReference type="ARBA" id="ARBA00022801"/>
    </source>
</evidence>
<accession>A0A7W9CHL2</accession>
<comment type="catalytic activity">
    <reaction evidence="1 7">
        <text>Cleavage of hydrophobic, N-terminal signal or leader sequences from secreted and periplasmic proteins.</text>
        <dbReference type="EC" id="3.4.21.89"/>
    </reaction>
</comment>
<reference evidence="9 10" key="1">
    <citation type="submission" date="2020-08" db="EMBL/GenBank/DDBJ databases">
        <title>Genomic Encyclopedia of Type Strains, Phase IV (KMG-IV): sequencing the most valuable type-strain genomes for metagenomic binning, comparative biology and taxonomic classification.</title>
        <authorList>
            <person name="Goeker M."/>
        </authorList>
    </citation>
    <scope>NUCLEOTIDE SEQUENCE [LARGE SCALE GENOMIC DNA]</scope>
    <source>
        <strain evidence="9 10">DSM 4737</strain>
    </source>
</reference>
<feature type="active site" evidence="6">
    <location>
        <position position="112"/>
    </location>
</feature>
<name>A0A7W9CHL2_9CAUL</name>
<dbReference type="PRINTS" id="PR00727">
    <property type="entry name" value="LEADERPTASE"/>
</dbReference>
<dbReference type="EMBL" id="JACHOR010000002">
    <property type="protein sequence ID" value="MBB5745770.1"/>
    <property type="molecule type" value="Genomic_DNA"/>
</dbReference>
<evidence type="ECO:0000256" key="6">
    <source>
        <dbReference type="PIRSR" id="PIRSR600223-1"/>
    </source>
</evidence>
<dbReference type="EC" id="3.4.21.89" evidence="3 7"/>
<sequence>MTQTQPFPRKASTPAQPSTLVPWFRDVGIAVCGALAFQTAVLQPFTIPSASMEPGLVVGDYIVVSKFAYGWSQASLPFDPPLAARRLLGRLPARGDVVVFRRPSRPREIWIKRAIALPGDRVEIRQGEVIVNARPLPQTLLGPGIDVDMPLRPVQRVAEQQPGGRRYVIFEQGPDQPGDDRAPIVVPDGFVFVMGDHRDNSLDSRWPGNVGVGLLPLENIVGRADIVVASWHPGAAIYKPWTWFDLRSGRFLKRIR</sequence>
<dbReference type="InterPro" id="IPR019757">
    <property type="entry name" value="Pept_S26A_signal_pept_1_Lys-AS"/>
</dbReference>
<dbReference type="GO" id="GO:0006465">
    <property type="term" value="P:signal peptide processing"/>
    <property type="evidence" value="ECO:0007669"/>
    <property type="project" value="InterPro"/>
</dbReference>
<dbReference type="InterPro" id="IPR000223">
    <property type="entry name" value="Pept_S26A_signal_pept_1"/>
</dbReference>
<gene>
    <name evidence="9" type="ORF">GGR13_001354</name>
</gene>
<evidence type="ECO:0000256" key="7">
    <source>
        <dbReference type="RuleBase" id="RU362042"/>
    </source>
</evidence>
<dbReference type="CDD" id="cd06530">
    <property type="entry name" value="S26_SPase_I"/>
    <property type="match status" value="1"/>
</dbReference>
<dbReference type="InterPro" id="IPR019758">
    <property type="entry name" value="Pept_S26A_signal_pept_1_CS"/>
</dbReference>
<dbReference type="GO" id="GO:0009003">
    <property type="term" value="F:signal peptidase activity"/>
    <property type="evidence" value="ECO:0007669"/>
    <property type="project" value="UniProtKB-EC"/>
</dbReference>
<dbReference type="Gene3D" id="2.10.109.10">
    <property type="entry name" value="Umud Fragment, subunit A"/>
    <property type="match status" value="1"/>
</dbReference>
<evidence type="ECO:0000313" key="9">
    <source>
        <dbReference type="EMBL" id="MBB5745770.1"/>
    </source>
</evidence>
<evidence type="ECO:0000256" key="3">
    <source>
        <dbReference type="ARBA" id="ARBA00013208"/>
    </source>
</evidence>
<keyword evidence="10" id="KW-1185">Reference proteome</keyword>
<dbReference type="GO" id="GO:0004252">
    <property type="term" value="F:serine-type endopeptidase activity"/>
    <property type="evidence" value="ECO:0007669"/>
    <property type="project" value="InterPro"/>
</dbReference>
<evidence type="ECO:0000256" key="1">
    <source>
        <dbReference type="ARBA" id="ARBA00000677"/>
    </source>
</evidence>
<dbReference type="PANTHER" id="PTHR43390">
    <property type="entry name" value="SIGNAL PEPTIDASE I"/>
    <property type="match status" value="1"/>
</dbReference>
<comment type="similarity">
    <text evidence="2 7">Belongs to the peptidase S26 family.</text>
</comment>
<dbReference type="RefSeq" id="WP_183212726.1">
    <property type="nucleotide sequence ID" value="NZ_JACHOR010000002.1"/>
</dbReference>
<dbReference type="SUPFAM" id="SSF51306">
    <property type="entry name" value="LexA/Signal peptidase"/>
    <property type="match status" value="1"/>
</dbReference>
<evidence type="ECO:0000313" key="10">
    <source>
        <dbReference type="Proteomes" id="UP000545037"/>
    </source>
</evidence>
<comment type="subcellular location">
    <subcellularLocation>
        <location evidence="7">Membrane</location>
        <topology evidence="7">Single-pass type II membrane protein</topology>
    </subcellularLocation>
</comment>
<protein>
    <recommendedName>
        <fullName evidence="4 7">Signal peptidase I</fullName>
        <ecNumber evidence="3 7">3.4.21.89</ecNumber>
    </recommendedName>
</protein>
<keyword evidence="5 7" id="KW-0378">Hydrolase</keyword>
<dbReference type="PROSITE" id="PS00761">
    <property type="entry name" value="SPASE_I_3"/>
    <property type="match status" value="1"/>
</dbReference>
<evidence type="ECO:0000256" key="2">
    <source>
        <dbReference type="ARBA" id="ARBA00009370"/>
    </source>
</evidence>
<dbReference type="PROSITE" id="PS00760">
    <property type="entry name" value="SPASE_I_2"/>
    <property type="match status" value="1"/>
</dbReference>
<dbReference type="Pfam" id="PF10502">
    <property type="entry name" value="Peptidase_S26"/>
    <property type="match status" value="1"/>
</dbReference>
<dbReference type="InterPro" id="IPR019533">
    <property type="entry name" value="Peptidase_S26"/>
</dbReference>
<keyword evidence="7" id="KW-0645">Protease</keyword>
<dbReference type="NCBIfam" id="TIGR02227">
    <property type="entry name" value="sigpep_I_bact"/>
    <property type="match status" value="1"/>
</dbReference>
<organism evidence="9 10">
    <name type="scientific">Brevundimonas variabilis</name>
    <dbReference type="NCBI Taxonomy" id="74312"/>
    <lineage>
        <taxon>Bacteria</taxon>
        <taxon>Pseudomonadati</taxon>
        <taxon>Pseudomonadota</taxon>
        <taxon>Alphaproteobacteria</taxon>
        <taxon>Caulobacterales</taxon>
        <taxon>Caulobacteraceae</taxon>
        <taxon>Brevundimonas</taxon>
    </lineage>
</organism>
<feature type="domain" description="Peptidase S26" evidence="8">
    <location>
        <begin position="23"/>
        <end position="228"/>
    </location>
</feature>